<dbReference type="PANTHER" id="PTHR45266">
    <property type="entry name" value="OXALOACETATE DECARBOXYLASE ALPHA CHAIN"/>
    <property type="match status" value="1"/>
</dbReference>
<gene>
    <name evidence="3" type="ORF">METESE_04150</name>
</gene>
<organism evidence="3 4">
    <name type="scientific">Mesoterricola sediminis</name>
    <dbReference type="NCBI Taxonomy" id="2927980"/>
    <lineage>
        <taxon>Bacteria</taxon>
        <taxon>Pseudomonadati</taxon>
        <taxon>Acidobacteriota</taxon>
        <taxon>Holophagae</taxon>
        <taxon>Holophagales</taxon>
        <taxon>Holophagaceae</taxon>
        <taxon>Mesoterricola</taxon>
    </lineage>
</organism>
<keyword evidence="4" id="KW-1185">Reference proteome</keyword>
<dbReference type="InterPro" id="IPR011053">
    <property type="entry name" value="Single_hybrid_motif"/>
</dbReference>
<dbReference type="RefSeq" id="WP_243330731.1">
    <property type="nucleotide sequence ID" value="NZ_AP027081.1"/>
</dbReference>
<dbReference type="Proteomes" id="UP001228113">
    <property type="component" value="Chromosome"/>
</dbReference>
<dbReference type="InterPro" id="IPR050709">
    <property type="entry name" value="Biotin_Carboxyl_Carrier/Decarb"/>
</dbReference>
<evidence type="ECO:0000259" key="2">
    <source>
        <dbReference type="PROSITE" id="PS50968"/>
    </source>
</evidence>
<accession>A0AA48KCL3</accession>
<dbReference type="InterPro" id="IPR000089">
    <property type="entry name" value="Biotin_lipoyl"/>
</dbReference>
<reference evidence="3" key="1">
    <citation type="journal article" date="2023" name="Int. J. Syst. Evol. Microbiol.">
        <title>Mesoterricola silvestris gen. nov., sp. nov., Mesoterricola sediminis sp. nov., Geothrix oryzae sp. nov., Geothrix edaphica sp. nov., Geothrix rubra sp. nov., and Geothrix limicola sp. nov., six novel members of Acidobacteriota isolated from soils.</title>
        <authorList>
            <person name="Itoh H."/>
            <person name="Sugisawa Y."/>
            <person name="Mise K."/>
            <person name="Xu Z."/>
            <person name="Kuniyasu M."/>
            <person name="Ushijima N."/>
            <person name="Kawano K."/>
            <person name="Kobayashi E."/>
            <person name="Shiratori Y."/>
            <person name="Masuda Y."/>
            <person name="Senoo K."/>
        </authorList>
    </citation>
    <scope>NUCLEOTIDE SEQUENCE</scope>
    <source>
        <strain evidence="3">W786</strain>
    </source>
</reference>
<dbReference type="CDD" id="cd06850">
    <property type="entry name" value="biotinyl_domain"/>
    <property type="match status" value="1"/>
</dbReference>
<dbReference type="PROSITE" id="PS50968">
    <property type="entry name" value="BIOTINYL_LIPOYL"/>
    <property type="match status" value="1"/>
</dbReference>
<dbReference type="PROSITE" id="PS00188">
    <property type="entry name" value="BIOTIN"/>
    <property type="match status" value="1"/>
</dbReference>
<proteinExistence type="predicted"/>
<dbReference type="Gene3D" id="2.40.50.100">
    <property type="match status" value="1"/>
</dbReference>
<feature type="domain" description="Lipoyl-binding" evidence="2">
    <location>
        <begin position="91"/>
        <end position="168"/>
    </location>
</feature>
<evidence type="ECO:0000313" key="3">
    <source>
        <dbReference type="EMBL" id="BDU75457.1"/>
    </source>
</evidence>
<dbReference type="Pfam" id="PF00364">
    <property type="entry name" value="Biotin_lipoyl"/>
    <property type="match status" value="1"/>
</dbReference>
<dbReference type="KEGG" id="msea:METESE_04150"/>
<dbReference type="PANTHER" id="PTHR45266:SF3">
    <property type="entry name" value="OXALOACETATE DECARBOXYLASE ALPHA CHAIN"/>
    <property type="match status" value="1"/>
</dbReference>
<keyword evidence="1" id="KW-0092">Biotin</keyword>
<evidence type="ECO:0000313" key="4">
    <source>
        <dbReference type="Proteomes" id="UP001228113"/>
    </source>
</evidence>
<protein>
    <submittedName>
        <fullName evidence="3">Acetyl-CoA carboxylase biotin carboxyl carrier protein subunit</fullName>
    </submittedName>
</protein>
<dbReference type="AlphaFoldDB" id="A0AA48KCL3"/>
<dbReference type="EMBL" id="AP027081">
    <property type="protein sequence ID" value="BDU75457.1"/>
    <property type="molecule type" value="Genomic_DNA"/>
</dbReference>
<dbReference type="SUPFAM" id="SSF51230">
    <property type="entry name" value="Single hybrid motif"/>
    <property type="match status" value="1"/>
</dbReference>
<dbReference type="InterPro" id="IPR001882">
    <property type="entry name" value="Biotin_BS"/>
</dbReference>
<sequence length="177" mass="19521">MTYIATHQGRTTRIKVKEPRPGQYIVALGDREYDVDFLEPEPNLFSMILGGRSFEVDVDATHTEDTYEVLIKGDLYEIEMVEEKKKKLAQKMSKGASGRQDLKSPMAGHVRKVLVEPGDRVAQGQVLLILEAMKMQNEIKSPIEGVVASVTAREGVAVAAGDPLAVVEPWEPEFPAG</sequence>
<evidence type="ECO:0000256" key="1">
    <source>
        <dbReference type="ARBA" id="ARBA00023267"/>
    </source>
</evidence>
<name>A0AA48KCL3_9BACT</name>
<dbReference type="FunFam" id="2.40.50.100:FF:000003">
    <property type="entry name" value="Acetyl-CoA carboxylase biotin carboxyl carrier protein"/>
    <property type="match status" value="1"/>
</dbReference>